<dbReference type="AlphaFoldDB" id="A0A7Y0VBD6"/>
<proteinExistence type="predicted"/>
<sequence length="94" mass="10296">MLYSNSIGDMEGNLIDTDGNIIKNRSTGEPKKVIDPASGNGFIKSDSDEFLVPEYLHSDKSRLKEGSKLYLNVGGEEVLVGRVNKDGIMEYVEG</sequence>
<reference evidence="1" key="1">
    <citation type="submission" date="2020-04" db="EMBL/GenBank/DDBJ databases">
        <authorList>
            <person name="Chakraborty B."/>
            <person name="Walker A.R."/>
            <person name="Burne R.A."/>
        </authorList>
    </citation>
    <scope>NUCLEOTIDE SEQUENCE [LARGE SCALE GENOMIC DNA]</scope>
    <source>
        <strain evidence="1">BCA8</strain>
    </source>
</reference>
<evidence type="ECO:0000313" key="1">
    <source>
        <dbReference type="EMBL" id="NMX24691.1"/>
    </source>
</evidence>
<name>A0A7Y0VBD6_STRSA</name>
<protein>
    <submittedName>
        <fullName evidence="1">Uncharacterized protein</fullName>
    </submittedName>
</protein>
<accession>A0A7Y0VBD6</accession>
<organism evidence="1">
    <name type="scientific">Streptococcus sanguinis</name>
    <dbReference type="NCBI Taxonomy" id="1305"/>
    <lineage>
        <taxon>Bacteria</taxon>
        <taxon>Bacillati</taxon>
        <taxon>Bacillota</taxon>
        <taxon>Bacilli</taxon>
        <taxon>Lactobacillales</taxon>
        <taxon>Streptococcaceae</taxon>
        <taxon>Streptococcus</taxon>
    </lineage>
</organism>
<dbReference type="EMBL" id="JABBCN010000002">
    <property type="protein sequence ID" value="NMX24691.1"/>
    <property type="molecule type" value="Genomic_DNA"/>
</dbReference>
<comment type="caution">
    <text evidence="1">The sequence shown here is derived from an EMBL/GenBank/DDBJ whole genome shotgun (WGS) entry which is preliminary data.</text>
</comment>
<gene>
    <name evidence="1" type="ORF">HGP05_04340</name>
</gene>